<keyword evidence="4 5" id="KW-0472">Membrane</keyword>
<gene>
    <name evidence="7" type="ORF">D5400_04705</name>
</gene>
<dbReference type="InterPro" id="IPR020846">
    <property type="entry name" value="MFS_dom"/>
</dbReference>
<feature type="transmembrane region" description="Helical" evidence="5">
    <location>
        <begin position="274"/>
        <end position="294"/>
    </location>
</feature>
<dbReference type="PANTHER" id="PTHR23514">
    <property type="entry name" value="BYPASS OF STOP CODON PROTEIN 6"/>
    <property type="match status" value="1"/>
</dbReference>
<keyword evidence="2 5" id="KW-0812">Transmembrane</keyword>
<feature type="transmembrane region" description="Helical" evidence="5">
    <location>
        <begin position="57"/>
        <end position="76"/>
    </location>
</feature>
<protein>
    <submittedName>
        <fullName evidence="7">MFS transporter</fullName>
    </submittedName>
</protein>
<dbReference type="PANTHER" id="PTHR23514:SF13">
    <property type="entry name" value="INNER MEMBRANE PROTEIN YBJJ"/>
    <property type="match status" value="1"/>
</dbReference>
<comment type="subcellular location">
    <subcellularLocation>
        <location evidence="1">Membrane</location>
        <topology evidence="1">Multi-pass membrane protein</topology>
    </subcellularLocation>
</comment>
<feature type="transmembrane region" description="Helical" evidence="5">
    <location>
        <begin position="334"/>
        <end position="358"/>
    </location>
</feature>
<sequence length="393" mass="40468">MHGTTGHSSAATGFFPSQRAAISALFFANGFIVGSWAPKIPDFAGRLGLSESQLGLMILVFGLGSLVMMPVGGAMVARLGSAFVTRITAIACIPALLLLTLAPTVPAAVVVIFFFGGLLGAMDVAMNANAVHVEKSMRRAIMSSCHGFWSLGGLVGAALGGVLIAAVGTMNHVIIVTLVLAAVVFIALRFVSGDAQPETAEKQPLRLPKSVLPYLIGIMALFSMTPEGAILDWGALYLRQELDATLALSGMAFGAFSAAMAVMRFAGDPIRDRLGAVLTLRICTMFAIVGMLVAGQAPNATVAIIGFAIAGIGISNMVPIAFSAAGNLPGFAQGIALSVVTFMGYSGILVAPSVIGFIAEHTGFAAVFTALPILFIVVLALSSLARHGDMQKD</sequence>
<feature type="transmembrane region" description="Helical" evidence="5">
    <location>
        <begin position="107"/>
        <end position="126"/>
    </location>
</feature>
<evidence type="ECO:0000313" key="7">
    <source>
        <dbReference type="EMBL" id="AZN70667.1"/>
    </source>
</evidence>
<reference evidence="7 8" key="1">
    <citation type="submission" date="2018-09" db="EMBL/GenBank/DDBJ databases">
        <title>Marinorhizobium profundi gen. nov., sp. nov., isolated from a deep-sea sediment sample from the New Britain Trench and proposal of Marinorhizobiaceae fam. nov. in the order Rhizobiales of the class Alphaproteobacteria.</title>
        <authorList>
            <person name="Cao J."/>
        </authorList>
    </citation>
    <scope>NUCLEOTIDE SEQUENCE [LARGE SCALE GENOMIC DNA]</scope>
    <source>
        <strain evidence="7 8">WS11</strain>
    </source>
</reference>
<evidence type="ECO:0000256" key="2">
    <source>
        <dbReference type="ARBA" id="ARBA00022692"/>
    </source>
</evidence>
<dbReference type="InterPro" id="IPR051788">
    <property type="entry name" value="MFS_Transporter"/>
</dbReference>
<keyword evidence="3 5" id="KW-1133">Transmembrane helix</keyword>
<feature type="transmembrane region" description="Helical" evidence="5">
    <location>
        <begin position="364"/>
        <end position="385"/>
    </location>
</feature>
<dbReference type="Pfam" id="PF07690">
    <property type="entry name" value="MFS_1"/>
    <property type="match status" value="1"/>
</dbReference>
<dbReference type="KEGG" id="abaw:D5400_04705"/>
<proteinExistence type="predicted"/>
<feature type="transmembrane region" description="Helical" evidence="5">
    <location>
        <begin position="147"/>
        <end position="167"/>
    </location>
</feature>
<evidence type="ECO:0000256" key="5">
    <source>
        <dbReference type="SAM" id="Phobius"/>
    </source>
</evidence>
<feature type="transmembrane region" description="Helical" evidence="5">
    <location>
        <begin position="173"/>
        <end position="191"/>
    </location>
</feature>
<dbReference type="OrthoDB" id="9810941at2"/>
<feature type="transmembrane region" description="Helical" evidence="5">
    <location>
        <begin position="300"/>
        <end position="322"/>
    </location>
</feature>
<dbReference type="InterPro" id="IPR011701">
    <property type="entry name" value="MFS"/>
</dbReference>
<evidence type="ECO:0000256" key="3">
    <source>
        <dbReference type="ARBA" id="ARBA00022989"/>
    </source>
</evidence>
<evidence type="ECO:0000256" key="4">
    <source>
        <dbReference type="ARBA" id="ARBA00023136"/>
    </source>
</evidence>
<feature type="domain" description="Major facilitator superfamily (MFS) profile" evidence="6">
    <location>
        <begin position="212"/>
        <end position="393"/>
    </location>
</feature>
<feature type="transmembrane region" description="Helical" evidence="5">
    <location>
        <begin position="244"/>
        <end position="262"/>
    </location>
</feature>
<evidence type="ECO:0000313" key="8">
    <source>
        <dbReference type="Proteomes" id="UP000268192"/>
    </source>
</evidence>
<feature type="transmembrane region" description="Helical" evidence="5">
    <location>
        <begin position="20"/>
        <end position="37"/>
    </location>
</feature>
<dbReference type="EMBL" id="CP032509">
    <property type="protein sequence ID" value="AZN70667.1"/>
    <property type="molecule type" value="Genomic_DNA"/>
</dbReference>
<evidence type="ECO:0000259" key="6">
    <source>
        <dbReference type="PROSITE" id="PS50850"/>
    </source>
</evidence>
<organism evidence="7 8">
    <name type="scientific">Georhizobium profundi</name>
    <dbReference type="NCBI Taxonomy" id="2341112"/>
    <lineage>
        <taxon>Bacteria</taxon>
        <taxon>Pseudomonadati</taxon>
        <taxon>Pseudomonadota</taxon>
        <taxon>Alphaproteobacteria</taxon>
        <taxon>Hyphomicrobiales</taxon>
        <taxon>Rhizobiaceae</taxon>
        <taxon>Georhizobium</taxon>
    </lineage>
</organism>
<dbReference type="CDD" id="cd17393">
    <property type="entry name" value="MFS_MosC_like"/>
    <property type="match status" value="1"/>
</dbReference>
<accession>A0A3Q8XPD7</accession>
<dbReference type="GO" id="GO:0016020">
    <property type="term" value="C:membrane"/>
    <property type="evidence" value="ECO:0007669"/>
    <property type="project" value="UniProtKB-SubCell"/>
</dbReference>
<name>A0A3Q8XPD7_9HYPH</name>
<dbReference type="AlphaFoldDB" id="A0A3Q8XPD7"/>
<dbReference type="Proteomes" id="UP000268192">
    <property type="component" value="Chromosome"/>
</dbReference>
<keyword evidence="8" id="KW-1185">Reference proteome</keyword>
<dbReference type="RefSeq" id="WP_126008143.1">
    <property type="nucleotide sequence ID" value="NZ_CP032509.1"/>
</dbReference>
<feature type="transmembrane region" description="Helical" evidence="5">
    <location>
        <begin position="83"/>
        <end position="101"/>
    </location>
</feature>
<dbReference type="Gene3D" id="1.20.1250.20">
    <property type="entry name" value="MFS general substrate transporter like domains"/>
    <property type="match status" value="2"/>
</dbReference>
<dbReference type="GO" id="GO:0022857">
    <property type="term" value="F:transmembrane transporter activity"/>
    <property type="evidence" value="ECO:0007669"/>
    <property type="project" value="InterPro"/>
</dbReference>
<dbReference type="SUPFAM" id="SSF103473">
    <property type="entry name" value="MFS general substrate transporter"/>
    <property type="match status" value="1"/>
</dbReference>
<evidence type="ECO:0000256" key="1">
    <source>
        <dbReference type="ARBA" id="ARBA00004141"/>
    </source>
</evidence>
<dbReference type="InterPro" id="IPR036259">
    <property type="entry name" value="MFS_trans_sf"/>
</dbReference>
<feature type="transmembrane region" description="Helical" evidence="5">
    <location>
        <begin position="212"/>
        <end position="238"/>
    </location>
</feature>
<dbReference type="PROSITE" id="PS50850">
    <property type="entry name" value="MFS"/>
    <property type="match status" value="1"/>
</dbReference>